<protein>
    <submittedName>
        <fullName evidence="6">IclR family transcriptional regulator</fullName>
    </submittedName>
</protein>
<dbReference type="PROSITE" id="PS51077">
    <property type="entry name" value="HTH_ICLR"/>
    <property type="match status" value="1"/>
</dbReference>
<dbReference type="InterPro" id="IPR011991">
    <property type="entry name" value="ArsR-like_HTH"/>
</dbReference>
<dbReference type="SMART" id="SM00346">
    <property type="entry name" value="HTH_ICLR"/>
    <property type="match status" value="1"/>
</dbReference>
<dbReference type="Gene3D" id="3.30.450.40">
    <property type="match status" value="1"/>
</dbReference>
<keyword evidence="2" id="KW-0238">DNA-binding</keyword>
<proteinExistence type="predicted"/>
<evidence type="ECO:0000259" key="5">
    <source>
        <dbReference type="PROSITE" id="PS51078"/>
    </source>
</evidence>
<dbReference type="Pfam" id="PF01614">
    <property type="entry name" value="IclR_C"/>
    <property type="match status" value="1"/>
</dbReference>
<organism evidence="6 7">
    <name type="scientific">Halopiger aswanensis</name>
    <dbReference type="NCBI Taxonomy" id="148449"/>
    <lineage>
        <taxon>Archaea</taxon>
        <taxon>Methanobacteriati</taxon>
        <taxon>Methanobacteriota</taxon>
        <taxon>Stenosarchaea group</taxon>
        <taxon>Halobacteria</taxon>
        <taxon>Halobacteriales</taxon>
        <taxon>Natrialbaceae</taxon>
        <taxon>Halopiger</taxon>
    </lineage>
</organism>
<dbReference type="GO" id="GO:0003700">
    <property type="term" value="F:DNA-binding transcription factor activity"/>
    <property type="evidence" value="ECO:0007669"/>
    <property type="project" value="TreeGrafter"/>
</dbReference>
<feature type="domain" description="HTH iclR-type" evidence="4">
    <location>
        <begin position="17"/>
        <end position="76"/>
    </location>
</feature>
<accession>A0A3R7GSQ9</accession>
<dbReference type="PANTHER" id="PTHR30136:SF35">
    <property type="entry name" value="HTH-TYPE TRANSCRIPTIONAL REGULATOR RV1719"/>
    <property type="match status" value="1"/>
</dbReference>
<reference evidence="6 7" key="1">
    <citation type="submission" date="2018-09" db="EMBL/GenBank/DDBJ databases">
        <title>Genomic Encyclopedia of Archaeal and Bacterial Type Strains, Phase II (KMG-II): from individual species to whole genera.</title>
        <authorList>
            <person name="Goeker M."/>
        </authorList>
    </citation>
    <scope>NUCLEOTIDE SEQUENCE [LARGE SCALE GENOMIC DNA]</scope>
    <source>
        <strain evidence="6 7">DSM 13151</strain>
    </source>
</reference>
<gene>
    <name evidence="6" type="ORF">ATJ93_4588</name>
</gene>
<evidence type="ECO:0000313" key="6">
    <source>
        <dbReference type="EMBL" id="RKD86262.1"/>
    </source>
</evidence>
<dbReference type="OrthoDB" id="14763at2157"/>
<dbReference type="SUPFAM" id="SSF55781">
    <property type="entry name" value="GAF domain-like"/>
    <property type="match status" value="1"/>
</dbReference>
<keyword evidence="3" id="KW-0804">Transcription</keyword>
<evidence type="ECO:0000256" key="2">
    <source>
        <dbReference type="ARBA" id="ARBA00023125"/>
    </source>
</evidence>
<dbReference type="GO" id="GO:0045892">
    <property type="term" value="P:negative regulation of DNA-templated transcription"/>
    <property type="evidence" value="ECO:0007669"/>
    <property type="project" value="TreeGrafter"/>
</dbReference>
<dbReference type="GO" id="GO:0003677">
    <property type="term" value="F:DNA binding"/>
    <property type="evidence" value="ECO:0007669"/>
    <property type="project" value="UniProtKB-KW"/>
</dbReference>
<dbReference type="InterPro" id="IPR005471">
    <property type="entry name" value="Tscrpt_reg_IclR_N"/>
</dbReference>
<dbReference type="Gene3D" id="1.10.10.10">
    <property type="entry name" value="Winged helix-like DNA-binding domain superfamily/Winged helix DNA-binding domain"/>
    <property type="match status" value="1"/>
</dbReference>
<dbReference type="InterPro" id="IPR036388">
    <property type="entry name" value="WH-like_DNA-bd_sf"/>
</dbReference>
<dbReference type="SUPFAM" id="SSF46785">
    <property type="entry name" value="Winged helix' DNA-binding domain"/>
    <property type="match status" value="1"/>
</dbReference>
<dbReference type="InterPro" id="IPR029016">
    <property type="entry name" value="GAF-like_dom_sf"/>
</dbReference>
<dbReference type="PANTHER" id="PTHR30136">
    <property type="entry name" value="HELIX-TURN-HELIX TRANSCRIPTIONAL REGULATOR, ICLR FAMILY"/>
    <property type="match status" value="1"/>
</dbReference>
<comment type="caution">
    <text evidence="6">The sequence shown here is derived from an EMBL/GenBank/DDBJ whole genome shotgun (WGS) entry which is preliminary data.</text>
</comment>
<dbReference type="EMBL" id="RAPO01000009">
    <property type="protein sequence ID" value="RKD86262.1"/>
    <property type="molecule type" value="Genomic_DNA"/>
</dbReference>
<evidence type="ECO:0000256" key="3">
    <source>
        <dbReference type="ARBA" id="ARBA00023163"/>
    </source>
</evidence>
<dbReference type="Pfam" id="PF09339">
    <property type="entry name" value="HTH_IclR"/>
    <property type="match status" value="1"/>
</dbReference>
<evidence type="ECO:0000313" key="7">
    <source>
        <dbReference type="Proteomes" id="UP000283805"/>
    </source>
</evidence>
<keyword evidence="7" id="KW-1185">Reference proteome</keyword>
<dbReference type="CDD" id="cd00090">
    <property type="entry name" value="HTH_ARSR"/>
    <property type="match status" value="1"/>
</dbReference>
<sequence>MPRPTVRDPSDLSTPVARTTVTSFRIIDAMAGRTSVGVSELADELSIQKGTVHKHLSTLERVGYVVKTGRKYRLSVGFLELGASVRARMTLYNVAHGPLKKLSEATEKTASIMIREGNWGVYLTRVVSEEHTQTELFEGERVPLPATAGGKAILAYLSADDRKAVFDEFVPSEYTENTISDRDALDAELQAVRDNRLAHDRGEYDSDRHCIAAPITDRDDDPVGAVTISGPAEQMREESSQYDFSSIVASTATSIQNKVLQ</sequence>
<dbReference type="InterPro" id="IPR050707">
    <property type="entry name" value="HTH_MetabolicPath_Reg"/>
</dbReference>
<dbReference type="AlphaFoldDB" id="A0A3R7GSQ9"/>
<dbReference type="RefSeq" id="WP_170155637.1">
    <property type="nucleotide sequence ID" value="NZ_RAPO01000009.1"/>
</dbReference>
<evidence type="ECO:0000256" key="1">
    <source>
        <dbReference type="ARBA" id="ARBA00023015"/>
    </source>
</evidence>
<dbReference type="PROSITE" id="PS51078">
    <property type="entry name" value="ICLR_ED"/>
    <property type="match status" value="1"/>
</dbReference>
<name>A0A3R7GSQ9_9EURY</name>
<keyword evidence="1" id="KW-0805">Transcription regulation</keyword>
<feature type="domain" description="IclR-ED" evidence="5">
    <location>
        <begin position="77"/>
        <end position="261"/>
    </location>
</feature>
<dbReference type="InterPro" id="IPR036390">
    <property type="entry name" value="WH_DNA-bd_sf"/>
</dbReference>
<evidence type="ECO:0000259" key="4">
    <source>
        <dbReference type="PROSITE" id="PS51077"/>
    </source>
</evidence>
<dbReference type="InterPro" id="IPR014757">
    <property type="entry name" value="Tscrpt_reg_IclR_C"/>
</dbReference>
<dbReference type="Proteomes" id="UP000283805">
    <property type="component" value="Unassembled WGS sequence"/>
</dbReference>